<evidence type="ECO:0000256" key="3">
    <source>
        <dbReference type="ARBA" id="ARBA00022676"/>
    </source>
</evidence>
<evidence type="ECO:0000256" key="1">
    <source>
        <dbReference type="ARBA" id="ARBA00001946"/>
    </source>
</evidence>
<dbReference type="Proteomes" id="UP000316167">
    <property type="component" value="Unassembled WGS sequence"/>
</dbReference>
<organism evidence="7 8">
    <name type="scientific">Lacibacter cauensis</name>
    <dbReference type="NCBI Taxonomy" id="510947"/>
    <lineage>
        <taxon>Bacteria</taxon>
        <taxon>Pseudomonadati</taxon>
        <taxon>Bacteroidota</taxon>
        <taxon>Chitinophagia</taxon>
        <taxon>Chitinophagales</taxon>
        <taxon>Chitinophagaceae</taxon>
        <taxon>Lacibacter</taxon>
    </lineage>
</organism>
<dbReference type="CDD" id="cd04179">
    <property type="entry name" value="DPM_DPG-synthase_like"/>
    <property type="match status" value="1"/>
</dbReference>
<comment type="caution">
    <text evidence="7">The sequence shown here is derived from an EMBL/GenBank/DDBJ whole genome shotgun (WGS) entry which is preliminary data.</text>
</comment>
<dbReference type="Gene3D" id="3.90.550.10">
    <property type="entry name" value="Spore Coat Polysaccharide Biosynthesis Protein SpsA, Chain A"/>
    <property type="match status" value="1"/>
</dbReference>
<dbReference type="RefSeq" id="WP_144887118.1">
    <property type="nucleotide sequence ID" value="NZ_VLLE01000005.1"/>
</dbReference>
<dbReference type="AlphaFoldDB" id="A0A562SG13"/>
<dbReference type="PANTHER" id="PTHR48090">
    <property type="entry name" value="UNDECAPRENYL-PHOSPHATE 4-DEOXY-4-FORMAMIDO-L-ARABINOSE TRANSFERASE-RELATED"/>
    <property type="match status" value="1"/>
</dbReference>
<dbReference type="InterPro" id="IPR001173">
    <property type="entry name" value="Glyco_trans_2-like"/>
</dbReference>
<dbReference type="SUPFAM" id="SSF53448">
    <property type="entry name" value="Nucleotide-diphospho-sugar transferases"/>
    <property type="match status" value="1"/>
</dbReference>
<sequence>MVTVIIPVLNEAETIASVVKFAFANKHVTEVIVVDDKSFDDTVSIATAAGAKVITSTKLGKGASMKEGMLCASNDILIFLDGDINPYPPNTICNLTDPIINDTHDFVKATFERNAGRVTELVAKPLLNILFPDLSEFEQPLSGMIAGRKKFFEQIDFYDDYGVDIGILIDMYLQKARITEVNIGYIDNKSKPWQALGKMSKEVSRAIIQKAMQQNKPNATLEELQSFSEIRDQMEFAIRESLKGLDKIAIFDMDGTILRGRFIDTCARLYGFEKELLNIRAAGADTASTTKNIAKLLKGLDLSQVLAVADGIPLVHDAKDVVTELKKRGYVVGIISDSYDVVTNHIKTKIGADFSLANELEFSKSVATGEVKLPSFFFNHTESICKHAMCKTNAVQHILKHYNIDINNAIAVGDGENDLCMIKHVGVGVSFCSSNELLNYLADRQITTPGFQEILEFA</sequence>
<keyword evidence="3" id="KW-0328">Glycosyltransferase</keyword>
<evidence type="ECO:0000259" key="6">
    <source>
        <dbReference type="Pfam" id="PF00535"/>
    </source>
</evidence>
<gene>
    <name evidence="7" type="ORF">IQ13_2952</name>
</gene>
<dbReference type="InterPro" id="IPR036412">
    <property type="entry name" value="HAD-like_sf"/>
</dbReference>
<comment type="similarity">
    <text evidence="2">Belongs to the glycosyltransferase 2 family.</text>
</comment>
<accession>A0A562SG13</accession>
<dbReference type="Pfam" id="PF00535">
    <property type="entry name" value="Glycos_transf_2"/>
    <property type="match status" value="1"/>
</dbReference>
<evidence type="ECO:0000256" key="5">
    <source>
        <dbReference type="ARBA" id="ARBA00022842"/>
    </source>
</evidence>
<name>A0A562SG13_9BACT</name>
<reference evidence="7 8" key="1">
    <citation type="journal article" date="2015" name="Stand. Genomic Sci.">
        <title>Genomic Encyclopedia of Bacterial and Archaeal Type Strains, Phase III: the genomes of soil and plant-associated and newly described type strains.</title>
        <authorList>
            <person name="Whitman W.B."/>
            <person name="Woyke T."/>
            <person name="Klenk H.P."/>
            <person name="Zhou Y."/>
            <person name="Lilburn T.G."/>
            <person name="Beck B.J."/>
            <person name="De Vos P."/>
            <person name="Vandamme P."/>
            <person name="Eisen J.A."/>
            <person name="Garrity G."/>
            <person name="Hugenholtz P."/>
            <person name="Kyrpides N.C."/>
        </authorList>
    </citation>
    <scope>NUCLEOTIDE SEQUENCE [LARGE SCALE GENOMIC DNA]</scope>
    <source>
        <strain evidence="7 8">CGMCC 1.7271</strain>
    </source>
</reference>
<dbReference type="EMBL" id="VLLE01000005">
    <property type="protein sequence ID" value="TWI80279.1"/>
    <property type="molecule type" value="Genomic_DNA"/>
</dbReference>
<dbReference type="InterPro" id="IPR029044">
    <property type="entry name" value="Nucleotide-diphossugar_trans"/>
</dbReference>
<dbReference type="InterPro" id="IPR023214">
    <property type="entry name" value="HAD_sf"/>
</dbReference>
<dbReference type="NCBIfam" id="TIGR01488">
    <property type="entry name" value="HAD-SF-IB"/>
    <property type="match status" value="1"/>
</dbReference>
<comment type="cofactor">
    <cofactor evidence="1">
        <name>Mg(2+)</name>
        <dbReference type="ChEBI" id="CHEBI:18420"/>
    </cofactor>
</comment>
<keyword evidence="5" id="KW-0460">Magnesium</keyword>
<dbReference type="GO" id="GO:0016757">
    <property type="term" value="F:glycosyltransferase activity"/>
    <property type="evidence" value="ECO:0007669"/>
    <property type="project" value="UniProtKB-KW"/>
</dbReference>
<evidence type="ECO:0000313" key="7">
    <source>
        <dbReference type="EMBL" id="TWI80279.1"/>
    </source>
</evidence>
<evidence type="ECO:0000256" key="2">
    <source>
        <dbReference type="ARBA" id="ARBA00006739"/>
    </source>
</evidence>
<dbReference type="OrthoDB" id="9797819at2"/>
<dbReference type="SUPFAM" id="SSF56784">
    <property type="entry name" value="HAD-like"/>
    <property type="match status" value="1"/>
</dbReference>
<keyword evidence="4" id="KW-0808">Transferase</keyword>
<feature type="domain" description="Glycosyltransferase 2-like" evidence="6">
    <location>
        <begin position="3"/>
        <end position="119"/>
    </location>
</feature>
<keyword evidence="8" id="KW-1185">Reference proteome</keyword>
<dbReference type="InterPro" id="IPR050256">
    <property type="entry name" value="Glycosyltransferase_2"/>
</dbReference>
<dbReference type="PANTHER" id="PTHR48090:SF10">
    <property type="entry name" value="GLUCOSYL-3-PHOSPHOGLYCERATE SYNTHASE"/>
    <property type="match status" value="1"/>
</dbReference>
<proteinExistence type="inferred from homology"/>
<protein>
    <submittedName>
        <fullName evidence="7">Phosphoserine phosphatase SerB</fullName>
    </submittedName>
</protein>
<evidence type="ECO:0000256" key="4">
    <source>
        <dbReference type="ARBA" id="ARBA00022679"/>
    </source>
</evidence>
<evidence type="ECO:0000313" key="8">
    <source>
        <dbReference type="Proteomes" id="UP000316167"/>
    </source>
</evidence>
<dbReference type="Pfam" id="PF12710">
    <property type="entry name" value="HAD"/>
    <property type="match status" value="1"/>
</dbReference>
<dbReference type="Gene3D" id="3.40.50.1000">
    <property type="entry name" value="HAD superfamily/HAD-like"/>
    <property type="match status" value="1"/>
</dbReference>